<gene>
    <name evidence="2" type="ORF">C2G38_2031185</name>
</gene>
<evidence type="ECO:0000313" key="2">
    <source>
        <dbReference type="EMBL" id="RIB25287.1"/>
    </source>
</evidence>
<dbReference type="Proteomes" id="UP000266673">
    <property type="component" value="Unassembled WGS sequence"/>
</dbReference>
<evidence type="ECO:0000313" key="3">
    <source>
        <dbReference type="Proteomes" id="UP000266673"/>
    </source>
</evidence>
<name>A0A397VV92_9GLOM</name>
<keyword evidence="3" id="KW-1185">Reference proteome</keyword>
<dbReference type="AlphaFoldDB" id="A0A397VV92"/>
<dbReference type="EMBL" id="QKWP01000180">
    <property type="protein sequence ID" value="RIB25287.1"/>
    <property type="molecule type" value="Genomic_DNA"/>
</dbReference>
<protein>
    <submittedName>
        <fullName evidence="2">Uncharacterized protein</fullName>
    </submittedName>
</protein>
<accession>A0A397VV92</accession>
<evidence type="ECO:0000256" key="1">
    <source>
        <dbReference type="SAM" id="MobiDB-lite"/>
    </source>
</evidence>
<reference evidence="2 3" key="1">
    <citation type="submission" date="2018-06" db="EMBL/GenBank/DDBJ databases">
        <title>Comparative genomics reveals the genomic features of Rhizophagus irregularis, R. cerebriforme, R. diaphanum and Gigaspora rosea, and their symbiotic lifestyle signature.</title>
        <authorList>
            <person name="Morin E."/>
            <person name="San Clemente H."/>
            <person name="Chen E.C.H."/>
            <person name="De La Providencia I."/>
            <person name="Hainaut M."/>
            <person name="Kuo A."/>
            <person name="Kohler A."/>
            <person name="Murat C."/>
            <person name="Tang N."/>
            <person name="Roy S."/>
            <person name="Loubradou J."/>
            <person name="Henrissat B."/>
            <person name="Grigoriev I.V."/>
            <person name="Corradi N."/>
            <person name="Roux C."/>
            <person name="Martin F.M."/>
        </authorList>
    </citation>
    <scope>NUCLEOTIDE SEQUENCE [LARGE SCALE GENOMIC DNA]</scope>
    <source>
        <strain evidence="2 3">DAOM 194757</strain>
    </source>
</reference>
<organism evidence="2 3">
    <name type="scientific">Gigaspora rosea</name>
    <dbReference type="NCBI Taxonomy" id="44941"/>
    <lineage>
        <taxon>Eukaryota</taxon>
        <taxon>Fungi</taxon>
        <taxon>Fungi incertae sedis</taxon>
        <taxon>Mucoromycota</taxon>
        <taxon>Glomeromycotina</taxon>
        <taxon>Glomeromycetes</taxon>
        <taxon>Diversisporales</taxon>
        <taxon>Gigasporaceae</taxon>
        <taxon>Gigaspora</taxon>
    </lineage>
</organism>
<feature type="compositionally biased region" description="Basic and acidic residues" evidence="1">
    <location>
        <begin position="1"/>
        <end position="15"/>
    </location>
</feature>
<sequence length="114" mass="13827">MEQGDKKTEWERQKTGMEQQKKKRDGKKRTGRQEKGQEDKKTEQEWWTKERKLQKNKMRTSEKLAKKAENESRKRRIRPTDKKLADTLIRQVNKNLINDSTKKKNLLEESTKKR</sequence>
<feature type="compositionally biased region" description="Basic and acidic residues" evidence="1">
    <location>
        <begin position="31"/>
        <end position="85"/>
    </location>
</feature>
<feature type="compositionally biased region" description="Basic residues" evidence="1">
    <location>
        <begin position="21"/>
        <end position="30"/>
    </location>
</feature>
<comment type="caution">
    <text evidence="2">The sequence shown here is derived from an EMBL/GenBank/DDBJ whole genome shotgun (WGS) entry which is preliminary data.</text>
</comment>
<proteinExistence type="predicted"/>
<feature type="region of interest" description="Disordered" evidence="1">
    <location>
        <begin position="1"/>
        <end position="86"/>
    </location>
</feature>